<dbReference type="InterPro" id="IPR022695">
    <property type="entry name" value="Histidinol_DH_monofunct"/>
</dbReference>
<evidence type="ECO:0000256" key="6">
    <source>
        <dbReference type="PIRNR" id="PIRNR000099"/>
    </source>
</evidence>
<evidence type="ECO:0000256" key="3">
    <source>
        <dbReference type="ARBA" id="ARBA00022723"/>
    </source>
</evidence>
<dbReference type="GO" id="GO:0005829">
    <property type="term" value="C:cytosol"/>
    <property type="evidence" value="ECO:0007669"/>
    <property type="project" value="TreeGrafter"/>
</dbReference>
<evidence type="ECO:0000256" key="2">
    <source>
        <dbReference type="ARBA" id="ARBA00010178"/>
    </source>
</evidence>
<dbReference type="AlphaFoldDB" id="V5WHI6"/>
<dbReference type="GO" id="GO:0000105">
    <property type="term" value="P:L-histidine biosynthetic process"/>
    <property type="evidence" value="ECO:0007669"/>
    <property type="project" value="InterPro"/>
</dbReference>
<dbReference type="RefSeq" id="WP_024267919.1">
    <property type="nucleotide sequence ID" value="NC_023035.1"/>
</dbReference>
<dbReference type="EC" id="1.1.1.23" evidence="9"/>
<proteinExistence type="inferred from homology"/>
<evidence type="ECO:0000256" key="5">
    <source>
        <dbReference type="ARBA" id="ARBA00023002"/>
    </source>
</evidence>
<dbReference type="GO" id="GO:0046872">
    <property type="term" value="F:metal ion binding"/>
    <property type="evidence" value="ECO:0007669"/>
    <property type="project" value="UniProtKB-KW"/>
</dbReference>
<dbReference type="CDD" id="cd06572">
    <property type="entry name" value="Histidinol_dh"/>
    <property type="match status" value="1"/>
</dbReference>
<protein>
    <submittedName>
        <fullName evidence="9">Histidinol dehydrogenase</fullName>
        <ecNumber evidence="9">1.1.1.23</ecNumber>
    </submittedName>
</protein>
<evidence type="ECO:0000256" key="8">
    <source>
        <dbReference type="RuleBase" id="RU004175"/>
    </source>
</evidence>
<dbReference type="Gene3D" id="1.20.5.1300">
    <property type="match status" value="1"/>
</dbReference>
<evidence type="ECO:0000256" key="7">
    <source>
        <dbReference type="PIRSR" id="PIRSR000099-1"/>
    </source>
</evidence>
<reference evidence="9 10" key="1">
    <citation type="journal article" date="2015" name="Stand. Genomic Sci.">
        <title>Complete genome sequence and description of Salinispira pacifica gen. nov., sp. nov., a novel spirochaete isolated form a hypersaline microbial mat.</title>
        <authorList>
            <person name="Ben Hania W."/>
            <person name="Joseph M."/>
            <person name="Schumann P."/>
            <person name="Bunk B."/>
            <person name="Fiebig A."/>
            <person name="Sproer C."/>
            <person name="Klenk H.P."/>
            <person name="Fardeau M.L."/>
            <person name="Spring S."/>
        </authorList>
    </citation>
    <scope>NUCLEOTIDE SEQUENCE [LARGE SCALE GENOMIC DNA]</scope>
    <source>
        <strain evidence="9 10">L21-RPul-D2</strain>
    </source>
</reference>
<comment type="similarity">
    <text evidence="2 6 8">Belongs to the histidinol dehydrogenase family.</text>
</comment>
<keyword evidence="4" id="KW-0862">Zinc</keyword>
<comment type="cofactor">
    <cofactor evidence="1">
        <name>Zn(2+)</name>
        <dbReference type="ChEBI" id="CHEBI:29105"/>
    </cofactor>
</comment>
<keyword evidence="5 6" id="KW-0560">Oxidoreductase</keyword>
<dbReference type="STRING" id="1307761.L21SP2_1614"/>
<dbReference type="InterPro" id="IPR012131">
    <property type="entry name" value="Hstdl_DH"/>
</dbReference>
<dbReference type="PRINTS" id="PR00083">
    <property type="entry name" value="HOLDHDRGNASE"/>
</dbReference>
<dbReference type="PIRSF" id="PIRSF000099">
    <property type="entry name" value="Histidinol_dh"/>
    <property type="match status" value="1"/>
</dbReference>
<organism evidence="9 10">
    <name type="scientific">Salinispira pacifica</name>
    <dbReference type="NCBI Taxonomy" id="1307761"/>
    <lineage>
        <taxon>Bacteria</taxon>
        <taxon>Pseudomonadati</taxon>
        <taxon>Spirochaetota</taxon>
        <taxon>Spirochaetia</taxon>
        <taxon>Spirochaetales</taxon>
        <taxon>Spirochaetaceae</taxon>
        <taxon>Salinispira</taxon>
    </lineage>
</organism>
<evidence type="ECO:0000313" key="10">
    <source>
        <dbReference type="Proteomes" id="UP000018680"/>
    </source>
</evidence>
<dbReference type="GO" id="GO:0051287">
    <property type="term" value="F:NAD binding"/>
    <property type="evidence" value="ECO:0007669"/>
    <property type="project" value="InterPro"/>
</dbReference>
<dbReference type="eggNOG" id="COG0141">
    <property type="taxonomic scope" value="Bacteria"/>
</dbReference>
<accession>V5WHI6</accession>
<evidence type="ECO:0000256" key="1">
    <source>
        <dbReference type="ARBA" id="ARBA00001947"/>
    </source>
</evidence>
<feature type="active site" description="Proton acceptor" evidence="7">
    <location>
        <position position="332"/>
    </location>
</feature>
<dbReference type="Pfam" id="PF00815">
    <property type="entry name" value="Histidinol_dh"/>
    <property type="match status" value="1"/>
</dbReference>
<dbReference type="KEGG" id="slr:L21SP2_1614"/>
<evidence type="ECO:0000313" key="9">
    <source>
        <dbReference type="EMBL" id="AHC14999.1"/>
    </source>
</evidence>
<dbReference type="NCBIfam" id="TIGR00069">
    <property type="entry name" value="hisD"/>
    <property type="match status" value="1"/>
</dbReference>
<keyword evidence="10" id="KW-1185">Reference proteome</keyword>
<dbReference type="PANTHER" id="PTHR21256:SF2">
    <property type="entry name" value="HISTIDINE BIOSYNTHESIS TRIFUNCTIONAL PROTEIN"/>
    <property type="match status" value="1"/>
</dbReference>
<dbReference type="FunFam" id="3.40.50.1980:FF:000001">
    <property type="entry name" value="Histidinol dehydrogenase"/>
    <property type="match status" value="1"/>
</dbReference>
<dbReference type="HOGENOM" id="CLU_006732_3_0_12"/>
<feature type="active site" description="Proton acceptor" evidence="7">
    <location>
        <position position="331"/>
    </location>
</feature>
<dbReference type="PANTHER" id="PTHR21256">
    <property type="entry name" value="HISTIDINOL DEHYDROGENASE HDH"/>
    <property type="match status" value="1"/>
</dbReference>
<keyword evidence="3" id="KW-0479">Metal-binding</keyword>
<dbReference type="EMBL" id="CP006939">
    <property type="protein sequence ID" value="AHC14999.1"/>
    <property type="molecule type" value="Genomic_DNA"/>
</dbReference>
<dbReference type="GO" id="GO:0004399">
    <property type="term" value="F:histidinol dehydrogenase activity"/>
    <property type="evidence" value="ECO:0007669"/>
    <property type="project" value="UniProtKB-EC"/>
</dbReference>
<dbReference type="Gene3D" id="3.40.50.1980">
    <property type="entry name" value="Nitrogenase molybdenum iron protein domain"/>
    <property type="match status" value="2"/>
</dbReference>
<dbReference type="PATRIC" id="fig|1307761.3.peg.1609"/>
<dbReference type="Proteomes" id="UP000018680">
    <property type="component" value="Chromosome"/>
</dbReference>
<dbReference type="InterPro" id="IPR016161">
    <property type="entry name" value="Ald_DH/histidinol_DH"/>
</dbReference>
<evidence type="ECO:0000256" key="4">
    <source>
        <dbReference type="ARBA" id="ARBA00022833"/>
    </source>
</evidence>
<dbReference type="SUPFAM" id="SSF53720">
    <property type="entry name" value="ALDH-like"/>
    <property type="match status" value="1"/>
</dbReference>
<gene>
    <name evidence="9" type="ORF">L21SP2_1614</name>
</gene>
<sequence length="437" mass="47070">MILQKYTWKDLSDERKEALLDRSETDIRNAMEKVAPIIEDVRTRGDAALKEYTLKFDGADLAGMPVRVSDAEFDRAEASLDGKVKEALEYAIENVRRFHMSQKPKGIEMVEIRPGILAGEASRPIESAGLYVPRGRGSFPSMLYMLAVPAVIAGVEHIAIVTPPGPDGTVDPACLYAARLCGVSNVYRGGGAQAIAALAYGTESIPPCQKVVGPGSMYVTAAKRLLAQIIDPGLPAGPSESIVVADETADPELVCADLFIEAEHGSDSSALLITDSSRLADEVSAYAEEYLLRIPEERRGYIRDVFSGYGGIILVDDMQQAIEVVNLFAPEHLQLQTASPLDLVAKIRNAGEILLGSKVPFSVANYAVGANAVLPTGGKAKTWSAVSVRDFIHYSSVVQVGDGAYKELAEHTTALADYEGFFTHAEALRIRQKRSNG</sequence>
<name>V5WHI6_9SPIO</name>